<feature type="region of interest" description="Disordered" evidence="6">
    <location>
        <begin position="1"/>
        <end position="30"/>
    </location>
</feature>
<evidence type="ECO:0000256" key="1">
    <source>
        <dbReference type="ARBA" id="ARBA00004123"/>
    </source>
</evidence>
<dbReference type="FunCoup" id="A0A6I9QCZ9">
    <property type="interactions" value="3357"/>
</dbReference>
<dbReference type="Proteomes" id="UP000504607">
    <property type="component" value="Unplaced"/>
</dbReference>
<accession>A0A6I9QCZ9</accession>
<dbReference type="OrthoDB" id="1145453at2759"/>
<name>A0A6I9QCZ9_ELAGV</name>
<evidence type="ECO:0000256" key="5">
    <source>
        <dbReference type="ARBA" id="ARBA00023242"/>
    </source>
</evidence>
<evidence type="ECO:0000256" key="2">
    <source>
        <dbReference type="ARBA" id="ARBA00022723"/>
    </source>
</evidence>
<dbReference type="GO" id="GO:0008270">
    <property type="term" value="F:zinc ion binding"/>
    <property type="evidence" value="ECO:0007669"/>
    <property type="project" value="UniProtKB-KW"/>
</dbReference>
<organism evidence="10 11">
    <name type="scientific">Elaeis guineensis var. tenera</name>
    <name type="common">Oil palm</name>
    <dbReference type="NCBI Taxonomy" id="51953"/>
    <lineage>
        <taxon>Eukaryota</taxon>
        <taxon>Viridiplantae</taxon>
        <taxon>Streptophyta</taxon>
        <taxon>Embryophyta</taxon>
        <taxon>Tracheophyta</taxon>
        <taxon>Spermatophyta</taxon>
        <taxon>Magnoliopsida</taxon>
        <taxon>Liliopsida</taxon>
        <taxon>Arecaceae</taxon>
        <taxon>Arecoideae</taxon>
        <taxon>Cocoseae</taxon>
        <taxon>Elaeidinae</taxon>
        <taxon>Elaeis</taxon>
    </lineage>
</organism>
<dbReference type="PANTHER" id="PTHR33345">
    <property type="entry name" value="ADAPTER PROTEIN, PUTATIVE-RELATED"/>
    <property type="match status" value="1"/>
</dbReference>
<protein>
    <submittedName>
        <fullName evidence="11">Protein OBERON 1 isoform X1</fullName>
    </submittedName>
</protein>
<keyword evidence="5" id="KW-0539">Nucleus</keyword>
<dbReference type="RefSeq" id="XP_010907224.1">
    <property type="nucleotide sequence ID" value="XM_010908922.3"/>
</dbReference>
<keyword evidence="4" id="KW-0862">Zinc</keyword>
<comment type="subcellular location">
    <subcellularLocation>
        <location evidence="1">Nucleus</location>
    </subcellularLocation>
</comment>
<dbReference type="KEGG" id="egu:105033938"/>
<keyword evidence="10" id="KW-1185">Reference proteome</keyword>
<dbReference type="Pfam" id="PF24590">
    <property type="entry name" value="DUF7615"/>
    <property type="match status" value="1"/>
</dbReference>
<dbReference type="InterPro" id="IPR056034">
    <property type="entry name" value="DUF7615"/>
</dbReference>
<evidence type="ECO:0000259" key="9">
    <source>
        <dbReference type="Pfam" id="PF24590"/>
    </source>
</evidence>
<dbReference type="AlphaFoldDB" id="A0A6I9QCZ9"/>
<feature type="domain" description="DUF7081" evidence="8">
    <location>
        <begin position="32"/>
        <end position="123"/>
    </location>
</feature>
<evidence type="ECO:0000256" key="6">
    <source>
        <dbReference type="SAM" id="MobiDB-lite"/>
    </source>
</evidence>
<evidence type="ECO:0000259" key="8">
    <source>
        <dbReference type="Pfam" id="PF23299"/>
    </source>
</evidence>
<gene>
    <name evidence="11" type="primary">LOC105033938</name>
</gene>
<proteinExistence type="predicted"/>
<evidence type="ECO:0000313" key="11">
    <source>
        <dbReference type="RefSeq" id="XP_010907224.1"/>
    </source>
</evidence>
<evidence type="ECO:0000313" key="10">
    <source>
        <dbReference type="Proteomes" id="UP000504607"/>
    </source>
</evidence>
<dbReference type="Pfam" id="PF07227">
    <property type="entry name" value="PHD_Oberon"/>
    <property type="match status" value="1"/>
</dbReference>
<dbReference type="InterPro" id="IPR032881">
    <property type="entry name" value="Oberon-like_PHD"/>
</dbReference>
<dbReference type="InterPro" id="IPR055508">
    <property type="entry name" value="DUF7081"/>
</dbReference>
<dbReference type="Pfam" id="PF23299">
    <property type="entry name" value="DUF7081"/>
    <property type="match status" value="1"/>
</dbReference>
<evidence type="ECO:0000256" key="4">
    <source>
        <dbReference type="ARBA" id="ARBA00022833"/>
    </source>
</evidence>
<feature type="compositionally biased region" description="Polar residues" evidence="6">
    <location>
        <begin position="13"/>
        <end position="22"/>
    </location>
</feature>
<evidence type="ECO:0000259" key="7">
    <source>
        <dbReference type="Pfam" id="PF07227"/>
    </source>
</evidence>
<sequence length="511" mass="56769">MTGGNKSMEVDSTEGSNFQTPSLKKKRLVARPVAAGSSGKGLPYAPEDWPSPGDIWRWKVGVRKTSSGYWVDRYLYPPAHFPRAPGKKLGLPSRLSVEEYIRKEFPDMSIDAFFASFIWRVPSADCSPGKDIKKSINMYASSNSLDASECSGYKSAIRKGTCKAGNKMCSLQAKTKSYGLAAKECDICCSEDGFCRDCCCILCCKTVDWTYGGYSFIRCEATVDENYICGHVAHVQCALRSYMGGTVQGDIGLDVEYYCRRCDNRTDLISHVTKLIRTCESLDSGDDIDKILNLGFCILRGSGQMRAKSLHNQIALVMAKLKQGVPLGQIWKVEDSISTSTADDGSHNGNEIKMLEALDITGNRLAKDIRNEVELSQTNDIVDGRAQMPVYMTSNHGNLSMKLEDDIDKMLQELKKSQELLYRAVEQKLYSQKDYILSLYRQLDSERSALANPISLPNGGDYDNLLANVLERVDQIKHEEEKLGNMMKIAKGFGQMHKTIIGGHFGLAIDD</sequence>
<dbReference type="PANTHER" id="PTHR33345:SF6">
    <property type="entry name" value="OS03G0747200 PROTEIN"/>
    <property type="match status" value="1"/>
</dbReference>
<dbReference type="GO" id="GO:0005634">
    <property type="term" value="C:nucleus"/>
    <property type="evidence" value="ECO:0007669"/>
    <property type="project" value="UniProtKB-SubCell"/>
</dbReference>
<feature type="domain" description="DUF7615" evidence="9">
    <location>
        <begin position="398"/>
        <end position="502"/>
    </location>
</feature>
<feature type="domain" description="Oberon-like PHD finger" evidence="7">
    <location>
        <begin position="165"/>
        <end position="297"/>
    </location>
</feature>
<keyword evidence="3" id="KW-0863">Zinc-finger</keyword>
<dbReference type="GeneID" id="105033938"/>
<dbReference type="InParanoid" id="A0A6I9QCZ9"/>
<evidence type="ECO:0000256" key="3">
    <source>
        <dbReference type="ARBA" id="ARBA00022771"/>
    </source>
</evidence>
<keyword evidence="2" id="KW-0479">Metal-binding</keyword>
<reference evidence="11" key="1">
    <citation type="submission" date="2025-08" db="UniProtKB">
        <authorList>
            <consortium name="RefSeq"/>
        </authorList>
    </citation>
    <scope>IDENTIFICATION</scope>
</reference>